<feature type="binding site" evidence="12">
    <location>
        <begin position="42"/>
        <end position="46"/>
    </location>
    <ligand>
        <name>substrate</name>
    </ligand>
</feature>
<dbReference type="PRINTS" id="PR00990">
    <property type="entry name" value="RIBOKINASE"/>
</dbReference>
<dbReference type="RefSeq" id="WP_188710772.1">
    <property type="nucleotide sequence ID" value="NZ_BMHO01000001.1"/>
</dbReference>
<proteinExistence type="inferred from homology"/>
<protein>
    <recommendedName>
        <fullName evidence="3 12">Ribokinase</fullName>
        <shortName evidence="12">RK</shortName>
        <ecNumber evidence="2 12">2.7.1.15</ecNumber>
    </recommendedName>
</protein>
<feature type="binding site" evidence="12">
    <location>
        <position position="292"/>
    </location>
    <ligand>
        <name>K(+)</name>
        <dbReference type="ChEBI" id="CHEBI:29103"/>
    </ligand>
</feature>
<reference evidence="14" key="2">
    <citation type="submission" date="2020-09" db="EMBL/GenBank/DDBJ databases">
        <authorList>
            <person name="Sun Q."/>
            <person name="Zhou Y."/>
        </authorList>
    </citation>
    <scope>NUCLEOTIDE SEQUENCE</scope>
    <source>
        <strain evidence="14">CGMCC 1.15152</strain>
    </source>
</reference>
<evidence type="ECO:0000256" key="2">
    <source>
        <dbReference type="ARBA" id="ARBA00012035"/>
    </source>
</evidence>
<evidence type="ECO:0000256" key="3">
    <source>
        <dbReference type="ARBA" id="ARBA00016943"/>
    </source>
</evidence>
<organism evidence="14 15">
    <name type="scientific">Microbacterium faecale</name>
    <dbReference type="NCBI Taxonomy" id="1804630"/>
    <lineage>
        <taxon>Bacteria</taxon>
        <taxon>Bacillati</taxon>
        <taxon>Actinomycetota</taxon>
        <taxon>Actinomycetes</taxon>
        <taxon>Micrococcales</taxon>
        <taxon>Microbacteriaceae</taxon>
        <taxon>Microbacterium</taxon>
    </lineage>
</organism>
<keyword evidence="6 12" id="KW-0547">Nucleotide-binding</keyword>
<dbReference type="InterPro" id="IPR029056">
    <property type="entry name" value="Ribokinase-like"/>
</dbReference>
<dbReference type="AlphaFoldDB" id="A0A916Y329"/>
<feature type="binding site" evidence="12">
    <location>
        <position position="251"/>
    </location>
    <ligand>
        <name>K(+)</name>
        <dbReference type="ChEBI" id="CHEBI:29103"/>
    </ligand>
</feature>
<feature type="binding site" evidence="12">
    <location>
        <position position="287"/>
    </location>
    <ligand>
        <name>K(+)</name>
        <dbReference type="ChEBI" id="CHEBI:29103"/>
    </ligand>
</feature>
<keyword evidence="7 12" id="KW-0418">Kinase</keyword>
<comment type="activity regulation">
    <text evidence="12">Activated by a monovalent cation that binds near, but not in, the active site. The most likely occupant of the site in vivo is potassium. Ion binding induces a conformational change that may alter substrate affinity.</text>
</comment>
<feature type="binding site" evidence="12">
    <location>
        <position position="296"/>
    </location>
    <ligand>
        <name>K(+)</name>
        <dbReference type="ChEBI" id="CHEBI:29103"/>
    </ligand>
</feature>
<dbReference type="Pfam" id="PF00294">
    <property type="entry name" value="PfkB"/>
    <property type="match status" value="1"/>
</dbReference>
<dbReference type="EC" id="2.7.1.15" evidence="2 12"/>
<keyword evidence="9 12" id="KW-0460">Magnesium</keyword>
<dbReference type="InterPro" id="IPR011877">
    <property type="entry name" value="Ribokinase"/>
</dbReference>
<comment type="function">
    <text evidence="12">Catalyzes the phosphorylation of ribose at O-5 in a reaction requiring ATP and magnesium. The resulting D-ribose-5-phosphate can then be used either for sythesis of nucleotides, histidine, and tryptophan, or as a component of the pentose phosphate pathway.</text>
</comment>
<dbReference type="EMBL" id="BMHO01000001">
    <property type="protein sequence ID" value="GGD28319.1"/>
    <property type="molecule type" value="Genomic_DNA"/>
</dbReference>
<keyword evidence="11 12" id="KW-0119">Carbohydrate metabolism</keyword>
<comment type="caution">
    <text evidence="12">Lacks conserved residue(s) required for the propagation of feature annotation.</text>
</comment>
<feature type="binding site" evidence="12">
    <location>
        <position position="189"/>
    </location>
    <ligand>
        <name>ATP</name>
        <dbReference type="ChEBI" id="CHEBI:30616"/>
    </ligand>
</feature>
<evidence type="ECO:0000256" key="9">
    <source>
        <dbReference type="ARBA" id="ARBA00022842"/>
    </source>
</evidence>
<dbReference type="SUPFAM" id="SSF53613">
    <property type="entry name" value="Ribokinase-like"/>
    <property type="match status" value="1"/>
</dbReference>
<evidence type="ECO:0000259" key="13">
    <source>
        <dbReference type="Pfam" id="PF00294"/>
    </source>
</evidence>
<feature type="binding site" evidence="12">
    <location>
        <position position="290"/>
    </location>
    <ligand>
        <name>K(+)</name>
        <dbReference type="ChEBI" id="CHEBI:29103"/>
    </ligand>
</feature>
<dbReference type="GO" id="GO:0004747">
    <property type="term" value="F:ribokinase activity"/>
    <property type="evidence" value="ECO:0007669"/>
    <property type="project" value="UniProtKB-UniRule"/>
</dbReference>
<comment type="pathway">
    <text evidence="12">Carbohydrate metabolism; D-ribose degradation; D-ribose 5-phosphate from beta-D-ribopyranose: step 2/2.</text>
</comment>
<dbReference type="InterPro" id="IPR011611">
    <property type="entry name" value="PfkB_dom"/>
</dbReference>
<evidence type="ECO:0000313" key="15">
    <source>
        <dbReference type="Proteomes" id="UP000633205"/>
    </source>
</evidence>
<dbReference type="GO" id="GO:0019303">
    <property type="term" value="P:D-ribose catabolic process"/>
    <property type="evidence" value="ECO:0007669"/>
    <property type="project" value="UniProtKB-UniRule"/>
</dbReference>
<feature type="active site" description="Proton acceptor" evidence="12">
    <location>
        <position position="257"/>
    </location>
</feature>
<keyword evidence="12" id="KW-0963">Cytoplasm</keyword>
<gene>
    <name evidence="12 14" type="primary">rbsK</name>
    <name evidence="14" type="ORF">GCM10010915_05440</name>
</gene>
<dbReference type="GO" id="GO:0005524">
    <property type="term" value="F:ATP binding"/>
    <property type="evidence" value="ECO:0007669"/>
    <property type="project" value="UniProtKB-UniRule"/>
</dbReference>
<evidence type="ECO:0000256" key="8">
    <source>
        <dbReference type="ARBA" id="ARBA00022840"/>
    </source>
</evidence>
<feature type="domain" description="Carbohydrate kinase PfkB" evidence="13">
    <location>
        <begin position="7"/>
        <end position="299"/>
    </location>
</feature>
<dbReference type="GO" id="GO:0005829">
    <property type="term" value="C:cytosol"/>
    <property type="evidence" value="ECO:0007669"/>
    <property type="project" value="TreeGrafter"/>
</dbReference>
<dbReference type="Proteomes" id="UP000633205">
    <property type="component" value="Unassembled WGS sequence"/>
</dbReference>
<evidence type="ECO:0000256" key="7">
    <source>
        <dbReference type="ARBA" id="ARBA00022777"/>
    </source>
</evidence>
<comment type="subunit">
    <text evidence="12">Homodimer.</text>
</comment>
<comment type="subcellular location">
    <subcellularLocation>
        <location evidence="12">Cytoplasm</location>
    </subcellularLocation>
</comment>
<comment type="catalytic activity">
    <reaction evidence="12">
        <text>D-ribose + ATP = D-ribose 5-phosphate + ADP + H(+)</text>
        <dbReference type="Rhea" id="RHEA:13697"/>
        <dbReference type="ChEBI" id="CHEBI:15378"/>
        <dbReference type="ChEBI" id="CHEBI:30616"/>
        <dbReference type="ChEBI" id="CHEBI:47013"/>
        <dbReference type="ChEBI" id="CHEBI:78346"/>
        <dbReference type="ChEBI" id="CHEBI:456216"/>
        <dbReference type="EC" id="2.7.1.15"/>
    </reaction>
</comment>
<comment type="similarity">
    <text evidence="1">Belongs to the carbohydrate kinase pfkB family.</text>
</comment>
<evidence type="ECO:0000256" key="12">
    <source>
        <dbReference type="HAMAP-Rule" id="MF_01987"/>
    </source>
</evidence>
<keyword evidence="15" id="KW-1185">Reference proteome</keyword>
<dbReference type="PANTHER" id="PTHR10584">
    <property type="entry name" value="SUGAR KINASE"/>
    <property type="match status" value="1"/>
</dbReference>
<evidence type="ECO:0000256" key="6">
    <source>
        <dbReference type="ARBA" id="ARBA00022741"/>
    </source>
</evidence>
<dbReference type="PANTHER" id="PTHR10584:SF166">
    <property type="entry name" value="RIBOKINASE"/>
    <property type="match status" value="1"/>
</dbReference>
<comment type="caution">
    <text evidence="14">The sequence shown here is derived from an EMBL/GenBank/DDBJ whole genome shotgun (WGS) entry which is preliminary data.</text>
</comment>
<evidence type="ECO:0000256" key="5">
    <source>
        <dbReference type="ARBA" id="ARBA00022723"/>
    </source>
</evidence>
<sequence>MASSHPVIVVGSVSADVTAFADRSPAPGETMFGNAFSLAAGGKGANQAMAAARAGAETFFVACVGDDPFEAIVTDALTEAGVETRYVRQIPGEGTGIAHIRVDATTGENYIVIVPRANSRLSRDHVDAAIDEIGAVGGVLLTQLETPLDAGRHALARAHEAGLTVILDPAPAAAMPDEVWQTVDMVTPNETEAAVLTGIAVTDRASAIRAGEWFVARGVATALITMAGSGAVAVTREGAREYEPFVVDAVDTTAAGDAFAGGLASALASGSDLDAAVRRAMATGAIAVTRVGAAPSIPTAAEVDAFLAEHSPRHPISR</sequence>
<keyword evidence="10 12" id="KW-0630">Potassium</keyword>
<dbReference type="PROSITE" id="PS00584">
    <property type="entry name" value="PFKB_KINASES_2"/>
    <property type="match status" value="1"/>
</dbReference>
<evidence type="ECO:0000313" key="14">
    <source>
        <dbReference type="EMBL" id="GGD28319.1"/>
    </source>
</evidence>
<dbReference type="InterPro" id="IPR002173">
    <property type="entry name" value="Carboh/pur_kinase_PfkB_CS"/>
</dbReference>
<dbReference type="Gene3D" id="3.40.1190.20">
    <property type="match status" value="1"/>
</dbReference>
<dbReference type="GO" id="GO:0046872">
    <property type="term" value="F:metal ion binding"/>
    <property type="evidence" value="ECO:0007669"/>
    <property type="project" value="UniProtKB-KW"/>
</dbReference>
<keyword evidence="8 12" id="KW-0067">ATP-binding</keyword>
<evidence type="ECO:0000256" key="4">
    <source>
        <dbReference type="ARBA" id="ARBA00022679"/>
    </source>
</evidence>
<evidence type="ECO:0000256" key="11">
    <source>
        <dbReference type="ARBA" id="ARBA00023277"/>
    </source>
</evidence>
<feature type="binding site" evidence="12">
    <location>
        <begin position="14"/>
        <end position="16"/>
    </location>
    <ligand>
        <name>substrate</name>
    </ligand>
</feature>
<evidence type="ECO:0000256" key="10">
    <source>
        <dbReference type="ARBA" id="ARBA00022958"/>
    </source>
</evidence>
<reference evidence="14" key="1">
    <citation type="journal article" date="2014" name="Int. J. Syst. Evol. Microbiol.">
        <title>Complete genome sequence of Corynebacterium casei LMG S-19264T (=DSM 44701T), isolated from a smear-ripened cheese.</title>
        <authorList>
            <consortium name="US DOE Joint Genome Institute (JGI-PGF)"/>
            <person name="Walter F."/>
            <person name="Albersmeier A."/>
            <person name="Kalinowski J."/>
            <person name="Ruckert C."/>
        </authorList>
    </citation>
    <scope>NUCLEOTIDE SEQUENCE</scope>
    <source>
        <strain evidence="14">CGMCC 1.15152</strain>
    </source>
</reference>
<keyword evidence="4 12" id="KW-0808">Transferase</keyword>
<comment type="similarity">
    <text evidence="12">Belongs to the carbohydrate kinase PfkB family. Ribokinase subfamily.</text>
</comment>
<keyword evidence="5 12" id="KW-0479">Metal-binding</keyword>
<feature type="binding site" evidence="12">
    <location>
        <position position="145"/>
    </location>
    <ligand>
        <name>substrate</name>
    </ligand>
</feature>
<dbReference type="HAMAP" id="MF_01987">
    <property type="entry name" value="Ribokinase"/>
    <property type="match status" value="1"/>
</dbReference>
<accession>A0A916Y329</accession>
<feature type="binding site" evidence="12">
    <location>
        <begin position="256"/>
        <end position="257"/>
    </location>
    <ligand>
        <name>ATP</name>
        <dbReference type="ChEBI" id="CHEBI:30616"/>
    </ligand>
</feature>
<name>A0A916Y329_9MICO</name>
<evidence type="ECO:0000256" key="1">
    <source>
        <dbReference type="ARBA" id="ARBA00005380"/>
    </source>
</evidence>
<dbReference type="InterPro" id="IPR002139">
    <property type="entry name" value="Ribo/fructo_kinase"/>
</dbReference>
<feature type="binding site" evidence="12">
    <location>
        <position position="257"/>
    </location>
    <ligand>
        <name>substrate</name>
    </ligand>
</feature>
<feature type="binding site" evidence="12">
    <location>
        <position position="253"/>
    </location>
    <ligand>
        <name>K(+)</name>
        <dbReference type="ChEBI" id="CHEBI:29103"/>
    </ligand>
</feature>
<dbReference type="CDD" id="cd01174">
    <property type="entry name" value="ribokinase"/>
    <property type="match status" value="1"/>
</dbReference>
<comment type="cofactor">
    <cofactor evidence="12">
        <name>Mg(2+)</name>
        <dbReference type="ChEBI" id="CHEBI:18420"/>
    </cofactor>
    <text evidence="12">Requires a divalent cation, most likely magnesium in vivo, as an electrophilic catalyst to aid phosphoryl group transfer. It is the chelate of the metal and the nucleotide that is the actual substrate.</text>
</comment>